<dbReference type="InterPro" id="IPR020635">
    <property type="entry name" value="Tyr_kinase_cat_dom"/>
</dbReference>
<dbReference type="OrthoDB" id="6219513at2759"/>
<keyword evidence="6" id="KW-0418">Kinase</keyword>
<keyword evidence="13" id="KW-1133">Transmembrane helix</keyword>
<keyword evidence="3" id="KW-0597">Phosphoprotein</keyword>
<feature type="transmembrane region" description="Helical" evidence="13">
    <location>
        <begin position="76"/>
        <end position="100"/>
    </location>
</feature>
<proteinExistence type="predicted"/>
<keyword evidence="8" id="KW-0829">Tyrosine-protein kinase</keyword>
<dbReference type="Pfam" id="PF21314">
    <property type="entry name" value="TM_ErbB1"/>
    <property type="match status" value="1"/>
</dbReference>
<dbReference type="InterPro" id="IPR032778">
    <property type="entry name" value="GF_recep_IV"/>
</dbReference>
<evidence type="ECO:0000256" key="10">
    <source>
        <dbReference type="ARBA" id="ARBA00023180"/>
    </source>
</evidence>
<dbReference type="InterPro" id="IPR017441">
    <property type="entry name" value="Protein_kinase_ATP_BS"/>
</dbReference>
<keyword evidence="13" id="KW-0812">Transmembrane</keyword>
<dbReference type="GO" id="GO:0043066">
    <property type="term" value="P:negative regulation of apoptotic process"/>
    <property type="evidence" value="ECO:0007669"/>
    <property type="project" value="TreeGrafter"/>
</dbReference>
<dbReference type="InterPro" id="IPR044912">
    <property type="entry name" value="Egfr_JX_dom"/>
</dbReference>
<dbReference type="CDD" id="cd00064">
    <property type="entry name" value="FU"/>
    <property type="match status" value="1"/>
</dbReference>
<dbReference type="GO" id="GO:0009925">
    <property type="term" value="C:basal plasma membrane"/>
    <property type="evidence" value="ECO:0007669"/>
    <property type="project" value="TreeGrafter"/>
</dbReference>
<dbReference type="EMBL" id="KV931408">
    <property type="protein sequence ID" value="PIO31667.1"/>
    <property type="molecule type" value="Genomic_DNA"/>
</dbReference>
<dbReference type="PROSITE" id="PS00107">
    <property type="entry name" value="PROTEIN_KINASE_ATP"/>
    <property type="match status" value="1"/>
</dbReference>
<evidence type="ECO:0000256" key="3">
    <source>
        <dbReference type="ARBA" id="ARBA00022553"/>
    </source>
</evidence>
<sequence length="535" mass="60188">MKVFKTVCCTESFSLTYFQGADQCIKCAHYIDDDTCVKTCPPAFYDGNTAIFSKYPDQNGFCQLCSPECKLGSKVAYIAAGVVGGILAAVMLALVTFFFIRRNRINRKRTVRRLLQERELVEPITPSGEAPNQALLRILKETEFKKIKVLGSGAFGTVYQGLWIPEGESIKIPVAIKELREATSPKANKEILDEAYVMASVENPHVCRLLGICLTSTVQLVTQLMPYGCLLDYVREHKDNIGSRHLLNWCVQIAKGMNYLEERRLVHRDLAARNVLVKNPQHVKITDFGLAKLLGAEEKEYHAEGGKVPIKWMALESILHRIYTHQSDVWSYGVTVWELMTFGTKPYDGIPASEISTILEKGERLPQPPICTIDVYMIMGPPARENSFIQRYSTDPTVVLDDSIEEEFHPVPEYINQTTPKSETSTVTNPVYLNLVSTGNIKPPMNGNYQNSNGKSVGNPEYLNSGQMLITQPENDYPSIWDQKVNQQISLDNPDYQQDFFPKETKMNGIFKIPAAENPEYFPLAPKSDYIEASA</sequence>
<keyword evidence="7 12" id="KW-0067">ATP-binding</keyword>
<comment type="subcellular location">
    <subcellularLocation>
        <location evidence="1">Membrane</location>
        <topology evidence="1">Single-pass type I membrane protein</topology>
    </subcellularLocation>
</comment>
<evidence type="ECO:0000256" key="11">
    <source>
        <dbReference type="ARBA" id="ARBA00051243"/>
    </source>
</evidence>
<dbReference type="GO" id="GO:0022008">
    <property type="term" value="P:neurogenesis"/>
    <property type="evidence" value="ECO:0007669"/>
    <property type="project" value="TreeGrafter"/>
</dbReference>
<dbReference type="CDD" id="cd12087">
    <property type="entry name" value="TM_EGFR-like"/>
    <property type="match status" value="1"/>
</dbReference>
<evidence type="ECO:0000256" key="4">
    <source>
        <dbReference type="ARBA" id="ARBA00022679"/>
    </source>
</evidence>
<dbReference type="FunFam" id="3.30.200.20:FF:000044">
    <property type="entry name" value="Receptor protein-tyrosine kinase"/>
    <property type="match status" value="1"/>
</dbReference>
<evidence type="ECO:0000256" key="2">
    <source>
        <dbReference type="ARBA" id="ARBA00011902"/>
    </source>
</evidence>
<dbReference type="PRINTS" id="PR00109">
    <property type="entry name" value="TYRKINASE"/>
</dbReference>
<protein>
    <recommendedName>
        <fullName evidence="2">receptor protein-tyrosine kinase</fullName>
        <ecNumber evidence="2">2.7.10.1</ecNumber>
    </recommendedName>
</protein>
<gene>
    <name evidence="15" type="ORF">AB205_0128710</name>
</gene>
<dbReference type="Gene3D" id="1.10.510.10">
    <property type="entry name" value="Transferase(Phosphotransferase) domain 1"/>
    <property type="match status" value="1"/>
</dbReference>
<evidence type="ECO:0000256" key="13">
    <source>
        <dbReference type="SAM" id="Phobius"/>
    </source>
</evidence>
<evidence type="ECO:0000256" key="5">
    <source>
        <dbReference type="ARBA" id="ARBA00022741"/>
    </source>
</evidence>
<dbReference type="InterPro" id="IPR008266">
    <property type="entry name" value="Tyr_kinase_AS"/>
</dbReference>
<dbReference type="GO" id="GO:0005006">
    <property type="term" value="F:epidermal growth factor receptor activity"/>
    <property type="evidence" value="ECO:0007669"/>
    <property type="project" value="TreeGrafter"/>
</dbReference>
<evidence type="ECO:0000313" key="16">
    <source>
        <dbReference type="Proteomes" id="UP000228934"/>
    </source>
</evidence>
<keyword evidence="10" id="KW-0325">Glycoprotein</keyword>
<dbReference type="Gene3D" id="2.10.220.10">
    <property type="entry name" value="Hormone Receptor, Insulin-like Growth Factor Receptor 1, Chain A, domain 2"/>
    <property type="match status" value="1"/>
</dbReference>
<dbReference type="SUPFAM" id="SSF57184">
    <property type="entry name" value="Growth factor receptor domain"/>
    <property type="match status" value="1"/>
</dbReference>
<dbReference type="InterPro" id="IPR011009">
    <property type="entry name" value="Kinase-like_dom_sf"/>
</dbReference>
<comment type="catalytic activity">
    <reaction evidence="11">
        <text>L-tyrosyl-[protein] + ATP = O-phospho-L-tyrosyl-[protein] + ADP + H(+)</text>
        <dbReference type="Rhea" id="RHEA:10596"/>
        <dbReference type="Rhea" id="RHEA-COMP:10136"/>
        <dbReference type="Rhea" id="RHEA-COMP:20101"/>
        <dbReference type="ChEBI" id="CHEBI:15378"/>
        <dbReference type="ChEBI" id="CHEBI:30616"/>
        <dbReference type="ChEBI" id="CHEBI:46858"/>
        <dbReference type="ChEBI" id="CHEBI:61978"/>
        <dbReference type="ChEBI" id="CHEBI:456216"/>
        <dbReference type="EC" id="2.7.10.1"/>
    </reaction>
</comment>
<keyword evidence="13" id="KW-0472">Membrane</keyword>
<dbReference type="Gene3D" id="6.10.250.2930">
    <property type="match status" value="1"/>
</dbReference>
<evidence type="ECO:0000256" key="7">
    <source>
        <dbReference type="ARBA" id="ARBA00022840"/>
    </source>
</evidence>
<keyword evidence="5 12" id="KW-0547">Nucleotide-binding</keyword>
<dbReference type="FunFam" id="1.10.510.10:FF:000027">
    <property type="entry name" value="Receptor protein-tyrosine kinase"/>
    <property type="match status" value="1"/>
</dbReference>
<dbReference type="Pfam" id="PF14843">
    <property type="entry name" value="GF_recep_IV"/>
    <property type="match status" value="1"/>
</dbReference>
<dbReference type="AlphaFoldDB" id="A0A2G9RUS8"/>
<dbReference type="GO" id="GO:0050679">
    <property type="term" value="P:positive regulation of epithelial cell proliferation"/>
    <property type="evidence" value="ECO:0007669"/>
    <property type="project" value="TreeGrafter"/>
</dbReference>
<dbReference type="SMART" id="SM00219">
    <property type="entry name" value="TyrKc"/>
    <property type="match status" value="1"/>
</dbReference>
<evidence type="ECO:0000256" key="6">
    <source>
        <dbReference type="ARBA" id="ARBA00022777"/>
    </source>
</evidence>
<evidence type="ECO:0000313" key="15">
    <source>
        <dbReference type="EMBL" id="PIO31667.1"/>
    </source>
</evidence>
<dbReference type="Gene3D" id="3.30.200.20">
    <property type="entry name" value="Phosphorylase Kinase, domain 1"/>
    <property type="match status" value="1"/>
</dbReference>
<keyword evidence="9" id="KW-0675">Receptor</keyword>
<dbReference type="InterPro" id="IPR006212">
    <property type="entry name" value="Furin_repeat"/>
</dbReference>
<evidence type="ECO:0000256" key="12">
    <source>
        <dbReference type="PROSITE-ProRule" id="PRU10141"/>
    </source>
</evidence>
<evidence type="ECO:0000256" key="9">
    <source>
        <dbReference type="ARBA" id="ARBA00023170"/>
    </source>
</evidence>
<dbReference type="GO" id="GO:0048408">
    <property type="term" value="F:epidermal growth factor binding"/>
    <property type="evidence" value="ECO:0007669"/>
    <property type="project" value="TreeGrafter"/>
</dbReference>
<dbReference type="PROSITE" id="PS00109">
    <property type="entry name" value="PROTEIN_KINASE_TYR"/>
    <property type="match status" value="1"/>
</dbReference>
<dbReference type="InterPro" id="IPR049328">
    <property type="entry name" value="TM_ErbB1"/>
</dbReference>
<keyword evidence="16" id="KW-1185">Reference proteome</keyword>
<feature type="binding site" evidence="12">
    <location>
        <position position="177"/>
    </location>
    <ligand>
        <name>ATP</name>
        <dbReference type="ChEBI" id="CHEBI:30616"/>
    </ligand>
</feature>
<feature type="domain" description="Protein kinase" evidence="14">
    <location>
        <begin position="144"/>
        <end position="398"/>
    </location>
</feature>
<dbReference type="PANTHER" id="PTHR24416">
    <property type="entry name" value="TYROSINE-PROTEIN KINASE RECEPTOR"/>
    <property type="match status" value="1"/>
</dbReference>
<evidence type="ECO:0000259" key="14">
    <source>
        <dbReference type="PROSITE" id="PS50011"/>
    </source>
</evidence>
<dbReference type="GO" id="GO:0043235">
    <property type="term" value="C:receptor complex"/>
    <property type="evidence" value="ECO:0007669"/>
    <property type="project" value="TreeGrafter"/>
</dbReference>
<dbReference type="PROSITE" id="PS50011">
    <property type="entry name" value="PROTEIN_KINASE_DOM"/>
    <property type="match status" value="1"/>
</dbReference>
<dbReference type="InterPro" id="IPR000719">
    <property type="entry name" value="Prot_kinase_dom"/>
</dbReference>
<dbReference type="EC" id="2.7.10.1" evidence="2"/>
<dbReference type="Proteomes" id="UP000228934">
    <property type="component" value="Unassembled WGS sequence"/>
</dbReference>
<evidence type="ECO:0000256" key="1">
    <source>
        <dbReference type="ARBA" id="ARBA00004479"/>
    </source>
</evidence>
<evidence type="ECO:0000256" key="8">
    <source>
        <dbReference type="ARBA" id="ARBA00023137"/>
    </source>
</evidence>
<keyword evidence="4" id="KW-0808">Transferase</keyword>
<accession>A0A2G9RUS8</accession>
<dbReference type="PANTHER" id="PTHR24416:SF91">
    <property type="entry name" value="EPIDERMAL GROWTH FACTOR RECEPTOR"/>
    <property type="match status" value="1"/>
</dbReference>
<organism evidence="15 16">
    <name type="scientific">Aquarana catesbeiana</name>
    <name type="common">American bullfrog</name>
    <name type="synonym">Rana catesbeiana</name>
    <dbReference type="NCBI Taxonomy" id="8400"/>
    <lineage>
        <taxon>Eukaryota</taxon>
        <taxon>Metazoa</taxon>
        <taxon>Chordata</taxon>
        <taxon>Craniata</taxon>
        <taxon>Vertebrata</taxon>
        <taxon>Euteleostomi</taxon>
        <taxon>Amphibia</taxon>
        <taxon>Batrachia</taxon>
        <taxon>Anura</taxon>
        <taxon>Neobatrachia</taxon>
        <taxon>Ranoidea</taxon>
        <taxon>Ranidae</taxon>
        <taxon>Aquarana</taxon>
    </lineage>
</organism>
<dbReference type="SUPFAM" id="SSF56112">
    <property type="entry name" value="Protein kinase-like (PK-like)"/>
    <property type="match status" value="1"/>
</dbReference>
<dbReference type="Pfam" id="PF07714">
    <property type="entry name" value="PK_Tyr_Ser-Thr"/>
    <property type="match status" value="1"/>
</dbReference>
<dbReference type="InterPro" id="IPR001245">
    <property type="entry name" value="Ser-Thr/Tyr_kinase_cat_dom"/>
</dbReference>
<name>A0A2G9RUS8_AQUCT</name>
<dbReference type="InterPro" id="IPR050122">
    <property type="entry name" value="RTK"/>
</dbReference>
<reference evidence="16" key="1">
    <citation type="journal article" date="2017" name="Nat. Commun.">
        <title>The North American bullfrog draft genome provides insight into hormonal regulation of long noncoding RNA.</title>
        <authorList>
            <person name="Hammond S.A."/>
            <person name="Warren R.L."/>
            <person name="Vandervalk B.P."/>
            <person name="Kucuk E."/>
            <person name="Khan H."/>
            <person name="Gibb E.A."/>
            <person name="Pandoh P."/>
            <person name="Kirk H."/>
            <person name="Zhao Y."/>
            <person name="Jones M."/>
            <person name="Mungall A.J."/>
            <person name="Coope R."/>
            <person name="Pleasance S."/>
            <person name="Moore R.A."/>
            <person name="Holt R.A."/>
            <person name="Round J.M."/>
            <person name="Ohora S."/>
            <person name="Walle B.V."/>
            <person name="Veldhoen N."/>
            <person name="Helbing C.C."/>
            <person name="Birol I."/>
        </authorList>
    </citation>
    <scope>NUCLEOTIDE SEQUENCE [LARGE SCALE GENOMIC DNA]</scope>
</reference>
<dbReference type="GO" id="GO:0005524">
    <property type="term" value="F:ATP binding"/>
    <property type="evidence" value="ECO:0007669"/>
    <property type="project" value="UniProtKB-UniRule"/>
</dbReference>
<dbReference type="InterPro" id="IPR009030">
    <property type="entry name" value="Growth_fac_rcpt_cys_sf"/>
</dbReference>